<feature type="transmembrane region" description="Helical" evidence="3">
    <location>
        <begin position="122"/>
        <end position="143"/>
    </location>
</feature>
<dbReference type="EMBL" id="VSSQ01000921">
    <property type="protein sequence ID" value="MPM03062.1"/>
    <property type="molecule type" value="Genomic_DNA"/>
</dbReference>
<keyword evidence="3" id="KW-0472">Membrane</keyword>
<dbReference type="GO" id="GO:0046872">
    <property type="term" value="F:metal ion binding"/>
    <property type="evidence" value="ECO:0007669"/>
    <property type="project" value="UniProtKB-KW"/>
</dbReference>
<sequence length="572" mass="64606">MRKPGYELHPVIEISGCDDAVIVGYEKMVETIRETKHRIVVCDVYPGVDTKQVVHALSALHPVVVVDTSDLLKPLPILETQFSRNITDDRVFGFMSHHVIESCFDEAKLNSARELVASTDSAVVLIVGVGASLVSCSGLLLYFDLTRWEIQKRYAQDLPNWLADNPKADALEKFKRGYFLEWRIADRHKISLFDSVAWFIDTHENDHPKMIAGDVLRDAIAAVATRPFRMEPYFNPGVWGGQWMKQHFGLPNEAPNYAWCFDGIVEENCINLEFGGEIIKIPANNVVFSKPHELLGEKVHGRYGLEFPIRFDLLDTMGGGNLSLQVHPLTEYIQQEFGMHYTQDESYYILDAGDESVVYLGVKNDCDKETMLADLDAAEHAGASFPVQAYVNAFPVQKHDHILIPAGTIHCSGKDTMVLEISATPYIFTFKLWDWGRLGLDGQPRPVHLAHGKRNIQWDRDTDWVKAQLLEQAHTVSRNPDYEIEQTGLHIREPIITFRYTVRTACPVIMDDSVQVLNLVEGERALITSPSNAFAPFEVHYAQTFIIPASVREYCIIAPDDDPVILICAQIR</sequence>
<evidence type="ECO:0000313" key="4">
    <source>
        <dbReference type="EMBL" id="MPM03062.1"/>
    </source>
</evidence>
<dbReference type="AlphaFoldDB" id="A0A644WH13"/>
<keyword evidence="2" id="KW-0862">Zinc</keyword>
<protein>
    <recommendedName>
        <fullName evidence="5">Mannose-6-phosphate isomerase</fullName>
    </recommendedName>
</protein>
<evidence type="ECO:0000256" key="3">
    <source>
        <dbReference type="SAM" id="Phobius"/>
    </source>
</evidence>
<proteinExistence type="predicted"/>
<dbReference type="CDD" id="cd07010">
    <property type="entry name" value="cupin_PMI_type_I_N_bac"/>
    <property type="match status" value="1"/>
</dbReference>
<accession>A0A644WH13</accession>
<comment type="caution">
    <text evidence="4">The sequence shown here is derived from an EMBL/GenBank/DDBJ whole genome shotgun (WGS) entry which is preliminary data.</text>
</comment>
<keyword evidence="3" id="KW-0812">Transmembrane</keyword>
<keyword evidence="3" id="KW-1133">Transmembrane helix</keyword>
<dbReference type="PANTHER" id="PTHR42742:SF3">
    <property type="entry name" value="FRUCTOKINASE"/>
    <property type="match status" value="1"/>
</dbReference>
<evidence type="ECO:0000256" key="2">
    <source>
        <dbReference type="ARBA" id="ARBA00022833"/>
    </source>
</evidence>
<evidence type="ECO:0008006" key="5">
    <source>
        <dbReference type="Google" id="ProtNLM"/>
    </source>
</evidence>
<gene>
    <name evidence="4" type="ORF">SDC9_49321</name>
</gene>
<evidence type="ECO:0000256" key="1">
    <source>
        <dbReference type="ARBA" id="ARBA00022723"/>
    </source>
</evidence>
<dbReference type="InterPro" id="IPR011051">
    <property type="entry name" value="RmlC_Cupin_sf"/>
</dbReference>
<reference evidence="4" key="1">
    <citation type="submission" date="2019-08" db="EMBL/GenBank/DDBJ databases">
        <authorList>
            <person name="Kucharzyk K."/>
            <person name="Murdoch R.W."/>
            <person name="Higgins S."/>
            <person name="Loffler F."/>
        </authorList>
    </citation>
    <scope>NUCLEOTIDE SEQUENCE</scope>
</reference>
<dbReference type="PANTHER" id="PTHR42742">
    <property type="entry name" value="TRANSCRIPTIONAL REPRESSOR MPRA"/>
    <property type="match status" value="1"/>
</dbReference>
<dbReference type="InterPro" id="IPR014710">
    <property type="entry name" value="RmlC-like_jellyroll"/>
</dbReference>
<dbReference type="SUPFAM" id="SSF51182">
    <property type="entry name" value="RmlC-like cupins"/>
    <property type="match status" value="1"/>
</dbReference>
<dbReference type="InterPro" id="IPR051804">
    <property type="entry name" value="Carb_Metab_Reg_Kinase/Isom"/>
</dbReference>
<keyword evidence="1" id="KW-0479">Metal-binding</keyword>
<name>A0A644WH13_9ZZZZ</name>
<dbReference type="Gene3D" id="2.60.120.10">
    <property type="entry name" value="Jelly Rolls"/>
    <property type="match status" value="1"/>
</dbReference>
<organism evidence="4">
    <name type="scientific">bioreactor metagenome</name>
    <dbReference type="NCBI Taxonomy" id="1076179"/>
    <lineage>
        <taxon>unclassified sequences</taxon>
        <taxon>metagenomes</taxon>
        <taxon>ecological metagenomes</taxon>
    </lineage>
</organism>